<evidence type="ECO:0000313" key="2">
    <source>
        <dbReference type="EMBL" id="KIJ06439.1"/>
    </source>
</evidence>
<evidence type="ECO:0000256" key="1">
    <source>
        <dbReference type="SAM" id="MobiDB-lite"/>
    </source>
</evidence>
<accession>A0A0C9SMM6</accession>
<evidence type="ECO:0000313" key="3">
    <source>
        <dbReference type="Proteomes" id="UP000053647"/>
    </source>
</evidence>
<reference evidence="3" key="2">
    <citation type="submission" date="2015-01" db="EMBL/GenBank/DDBJ databases">
        <title>Evolutionary Origins and Diversification of the Mycorrhizal Mutualists.</title>
        <authorList>
            <consortium name="DOE Joint Genome Institute"/>
            <consortium name="Mycorrhizal Genomics Consortium"/>
            <person name="Kohler A."/>
            <person name="Kuo A."/>
            <person name="Nagy L.G."/>
            <person name="Floudas D."/>
            <person name="Copeland A."/>
            <person name="Barry K.W."/>
            <person name="Cichocki N."/>
            <person name="Veneault-Fourrey C."/>
            <person name="LaButti K."/>
            <person name="Lindquist E.A."/>
            <person name="Lipzen A."/>
            <person name="Lundell T."/>
            <person name="Morin E."/>
            <person name="Murat C."/>
            <person name="Riley R."/>
            <person name="Ohm R."/>
            <person name="Sun H."/>
            <person name="Tunlid A."/>
            <person name="Henrissat B."/>
            <person name="Grigoriev I.V."/>
            <person name="Hibbett D.S."/>
            <person name="Martin F."/>
        </authorList>
    </citation>
    <scope>NUCLEOTIDE SEQUENCE [LARGE SCALE GENOMIC DNA]</scope>
    <source>
        <strain evidence="3">ATCC 200175</strain>
    </source>
</reference>
<dbReference type="HOGENOM" id="CLU_2278323_0_0_1"/>
<reference evidence="2 3" key="1">
    <citation type="submission" date="2014-06" db="EMBL/GenBank/DDBJ databases">
        <authorList>
            <consortium name="DOE Joint Genome Institute"/>
            <person name="Kuo A."/>
            <person name="Kohler A."/>
            <person name="Nagy L.G."/>
            <person name="Floudas D."/>
            <person name="Copeland A."/>
            <person name="Barry K.W."/>
            <person name="Cichocki N."/>
            <person name="Veneault-Fourrey C."/>
            <person name="LaButti K."/>
            <person name="Lindquist E.A."/>
            <person name="Lipzen A."/>
            <person name="Lundell T."/>
            <person name="Morin E."/>
            <person name="Murat C."/>
            <person name="Sun H."/>
            <person name="Tunlid A."/>
            <person name="Henrissat B."/>
            <person name="Grigoriev I.V."/>
            <person name="Hibbett D.S."/>
            <person name="Martin F."/>
            <person name="Nordberg H.P."/>
            <person name="Cantor M.N."/>
            <person name="Hua S.X."/>
        </authorList>
    </citation>
    <scope>NUCLEOTIDE SEQUENCE [LARGE SCALE GENOMIC DNA]</scope>
    <source>
        <strain evidence="2 3">ATCC 200175</strain>
    </source>
</reference>
<dbReference type="Proteomes" id="UP000053647">
    <property type="component" value="Unassembled WGS sequence"/>
</dbReference>
<dbReference type="EMBL" id="KN820325">
    <property type="protein sequence ID" value="KIJ06439.1"/>
    <property type="molecule type" value="Genomic_DNA"/>
</dbReference>
<feature type="region of interest" description="Disordered" evidence="1">
    <location>
        <begin position="1"/>
        <end position="72"/>
    </location>
</feature>
<feature type="compositionally biased region" description="Basic and acidic residues" evidence="1">
    <location>
        <begin position="32"/>
        <end position="41"/>
    </location>
</feature>
<protein>
    <submittedName>
        <fullName evidence="2">Unplaced genomic scaffold PAXINscaffold_1003, whole genome shotgun sequence</fullName>
    </submittedName>
</protein>
<keyword evidence="3" id="KW-1185">Reference proteome</keyword>
<gene>
    <name evidence="2" type="ORF">PAXINDRAFT_182690</name>
</gene>
<proteinExistence type="predicted"/>
<sequence>MTQKPKQAAGCDEERHSANPKSPAGSTVTLGERLRASDGAKESVPSPPGTVWLESSESMTIGESAGDGTDQVSLWDDGAMVGENDKLYKPISNSNFGVQLPF</sequence>
<dbReference type="AlphaFoldDB" id="A0A0C9SMM6"/>
<name>A0A0C9SMM6_PAXIN</name>
<organism evidence="2 3">
    <name type="scientific">Paxillus involutus ATCC 200175</name>
    <dbReference type="NCBI Taxonomy" id="664439"/>
    <lineage>
        <taxon>Eukaryota</taxon>
        <taxon>Fungi</taxon>
        <taxon>Dikarya</taxon>
        <taxon>Basidiomycota</taxon>
        <taxon>Agaricomycotina</taxon>
        <taxon>Agaricomycetes</taxon>
        <taxon>Agaricomycetidae</taxon>
        <taxon>Boletales</taxon>
        <taxon>Paxilineae</taxon>
        <taxon>Paxillaceae</taxon>
        <taxon>Paxillus</taxon>
    </lineage>
</organism>